<dbReference type="EMBL" id="JANAVB010033617">
    <property type="protein sequence ID" value="KAJ6808080.1"/>
    <property type="molecule type" value="Genomic_DNA"/>
</dbReference>
<reference evidence="3" key="1">
    <citation type="journal article" date="2023" name="GigaByte">
        <title>Genome assembly of the bearded iris, Iris pallida Lam.</title>
        <authorList>
            <person name="Bruccoleri R.E."/>
            <person name="Oakeley E.J."/>
            <person name="Faust A.M.E."/>
            <person name="Altorfer M."/>
            <person name="Dessus-Babus S."/>
            <person name="Burckhardt D."/>
            <person name="Oertli M."/>
            <person name="Naumann U."/>
            <person name="Petersen F."/>
            <person name="Wong J."/>
        </authorList>
    </citation>
    <scope>NUCLEOTIDE SEQUENCE</scope>
    <source>
        <strain evidence="3">GSM-AAB239-AS_SAM_17_03QT</strain>
    </source>
</reference>
<feature type="region of interest" description="Disordered" evidence="1">
    <location>
        <begin position="1"/>
        <end position="31"/>
    </location>
</feature>
<dbReference type="EMBL" id="JANAVB010028620">
    <property type="protein sequence ID" value="KAJ6815686.1"/>
    <property type="molecule type" value="Genomic_DNA"/>
</dbReference>
<proteinExistence type="predicted"/>
<sequence length="31" mass="3123">MALSPLSVLQSPPVSGLPTRLLSSAPSPATF</sequence>
<comment type="caution">
    <text evidence="3">The sequence shown here is derived from an EMBL/GenBank/DDBJ whole genome shotgun (WGS) entry which is preliminary data.</text>
</comment>
<gene>
    <name evidence="3" type="ORF">M6B38_132455</name>
    <name evidence="2" type="ORF">M6B38_168355</name>
</gene>
<accession>A0AAX6FH03</accession>
<evidence type="ECO:0000313" key="2">
    <source>
        <dbReference type="EMBL" id="KAJ6808080.1"/>
    </source>
</evidence>
<organism evidence="3 4">
    <name type="scientific">Iris pallida</name>
    <name type="common">Sweet iris</name>
    <dbReference type="NCBI Taxonomy" id="29817"/>
    <lineage>
        <taxon>Eukaryota</taxon>
        <taxon>Viridiplantae</taxon>
        <taxon>Streptophyta</taxon>
        <taxon>Embryophyta</taxon>
        <taxon>Tracheophyta</taxon>
        <taxon>Spermatophyta</taxon>
        <taxon>Magnoliopsida</taxon>
        <taxon>Liliopsida</taxon>
        <taxon>Asparagales</taxon>
        <taxon>Iridaceae</taxon>
        <taxon>Iridoideae</taxon>
        <taxon>Irideae</taxon>
        <taxon>Iris</taxon>
    </lineage>
</organism>
<protein>
    <submittedName>
        <fullName evidence="3">WEB family protein</fullName>
    </submittedName>
</protein>
<name>A0AAX6FH03_IRIPA</name>
<keyword evidence="4" id="KW-1185">Reference proteome</keyword>
<dbReference type="AlphaFoldDB" id="A0AAX6FH03"/>
<dbReference type="Proteomes" id="UP001140949">
    <property type="component" value="Unassembled WGS sequence"/>
</dbReference>
<evidence type="ECO:0000256" key="1">
    <source>
        <dbReference type="SAM" id="MobiDB-lite"/>
    </source>
</evidence>
<reference evidence="3" key="2">
    <citation type="submission" date="2023-04" db="EMBL/GenBank/DDBJ databases">
        <authorList>
            <person name="Bruccoleri R.E."/>
            <person name="Oakeley E.J."/>
            <person name="Faust A.-M."/>
            <person name="Dessus-Babus S."/>
            <person name="Altorfer M."/>
            <person name="Burckhardt D."/>
            <person name="Oertli M."/>
            <person name="Naumann U."/>
            <person name="Petersen F."/>
            <person name="Wong J."/>
        </authorList>
    </citation>
    <scope>NUCLEOTIDE SEQUENCE</scope>
    <source>
        <strain evidence="3">GSM-AAB239-AS_SAM_17_03QT</strain>
        <tissue evidence="3">Leaf</tissue>
    </source>
</reference>
<evidence type="ECO:0000313" key="4">
    <source>
        <dbReference type="Proteomes" id="UP001140949"/>
    </source>
</evidence>
<feature type="compositionally biased region" description="Polar residues" evidence="1">
    <location>
        <begin position="21"/>
        <end position="31"/>
    </location>
</feature>
<feature type="compositionally biased region" description="Low complexity" evidence="1">
    <location>
        <begin position="1"/>
        <end position="18"/>
    </location>
</feature>
<evidence type="ECO:0000313" key="3">
    <source>
        <dbReference type="EMBL" id="KAJ6815686.1"/>
    </source>
</evidence>